<dbReference type="RefSeq" id="WP_035127731.1">
    <property type="nucleotide sequence ID" value="NZ_JRHH01000005.1"/>
</dbReference>
<organism evidence="2 3">
    <name type="scientific">Flavobacterium aquatile LMG 4008 = ATCC 11947</name>
    <dbReference type="NCBI Taxonomy" id="1453498"/>
    <lineage>
        <taxon>Bacteria</taxon>
        <taxon>Pseudomonadati</taxon>
        <taxon>Bacteroidota</taxon>
        <taxon>Flavobacteriia</taxon>
        <taxon>Flavobacteriales</taxon>
        <taxon>Flavobacteriaceae</taxon>
        <taxon>Flavobacterium</taxon>
    </lineage>
</organism>
<dbReference type="STRING" id="1453498.LG45_13020"/>
<keyword evidence="3" id="KW-1185">Reference proteome</keyword>
<reference evidence="2 3" key="1">
    <citation type="submission" date="2014-09" db="EMBL/GenBank/DDBJ databases">
        <title>Whole Genome Shotgun of Flavobacterium aquatile LMG 4008.</title>
        <authorList>
            <person name="Gale A.N."/>
            <person name="Pipes S.E."/>
            <person name="Newman J.D."/>
        </authorList>
    </citation>
    <scope>NUCLEOTIDE SEQUENCE [LARGE SCALE GENOMIC DNA]</scope>
    <source>
        <strain evidence="2 3">LMG 4008</strain>
    </source>
</reference>
<sequence>MKKLNNAFSILMMIIVLILGVVVYKDFEKENKFEKQNLGTNLELFKDYWGNPDKKFVEKSELILIYNSSIINGDKYVFKFNNQSKILESKFYDD</sequence>
<accession>A0A095SRF9</accession>
<keyword evidence="1" id="KW-0812">Transmembrane</keyword>
<protein>
    <submittedName>
        <fullName evidence="2">Uncharacterized protein</fullName>
    </submittedName>
</protein>
<keyword evidence="1" id="KW-1133">Transmembrane helix</keyword>
<evidence type="ECO:0000256" key="1">
    <source>
        <dbReference type="SAM" id="Phobius"/>
    </source>
</evidence>
<dbReference type="AlphaFoldDB" id="A0A095SRF9"/>
<comment type="caution">
    <text evidence="2">The sequence shown here is derived from an EMBL/GenBank/DDBJ whole genome shotgun (WGS) entry which is preliminary data.</text>
</comment>
<name>A0A095SRF9_9FLAO</name>
<dbReference type="Proteomes" id="UP000029554">
    <property type="component" value="Unassembled WGS sequence"/>
</dbReference>
<keyword evidence="1" id="KW-0472">Membrane</keyword>
<dbReference type="EMBL" id="JRHH01000005">
    <property type="protein sequence ID" value="KGD67142.1"/>
    <property type="molecule type" value="Genomic_DNA"/>
</dbReference>
<evidence type="ECO:0000313" key="3">
    <source>
        <dbReference type="Proteomes" id="UP000029554"/>
    </source>
</evidence>
<evidence type="ECO:0000313" key="2">
    <source>
        <dbReference type="EMBL" id="KGD67142.1"/>
    </source>
</evidence>
<proteinExistence type="predicted"/>
<gene>
    <name evidence="2" type="ORF">LG45_13020</name>
</gene>
<dbReference type="OrthoDB" id="10003661at2"/>
<feature type="transmembrane region" description="Helical" evidence="1">
    <location>
        <begin position="6"/>
        <end position="24"/>
    </location>
</feature>